<dbReference type="GO" id="GO:0042601">
    <property type="term" value="C:endospore-forming forespore"/>
    <property type="evidence" value="ECO:0007669"/>
    <property type="project" value="TreeGrafter"/>
</dbReference>
<dbReference type="PANTHER" id="PTHR39179:SF2">
    <property type="entry name" value="ENDOSPORE COAT-ASSOCIATED PROTEIN YUTH"/>
    <property type="match status" value="1"/>
</dbReference>
<dbReference type="Proteomes" id="UP000181936">
    <property type="component" value="Chromosome"/>
</dbReference>
<keyword evidence="1" id="KW-0167">Capsid protein</keyword>
<proteinExistence type="predicted"/>
<dbReference type="InterPro" id="IPR011009">
    <property type="entry name" value="Kinase-like_dom_sf"/>
</dbReference>
<dbReference type="InterPro" id="IPR014254">
    <property type="entry name" value="Spore_coat_YutH"/>
</dbReference>
<keyword evidence="1" id="KW-0946">Virion</keyword>
<dbReference type="KEGG" id="bwh:A9C19_02985"/>
<reference evidence="1 2" key="1">
    <citation type="journal article" date="2016" name="Sci. Rep.">
        <title>Complete genome sequence and transcriptomic analysis of a novel marine strain Bacillus weihaiensis reveals the mechanism of brown algae degradation.</title>
        <authorList>
            <person name="Zhu Y."/>
            <person name="Chen P."/>
            <person name="Bao Y."/>
            <person name="Men Y."/>
            <person name="Zeng Y."/>
            <person name="Yang J."/>
            <person name="Sun J."/>
            <person name="Sun Y."/>
        </authorList>
    </citation>
    <scope>NUCLEOTIDE SEQUENCE [LARGE SCALE GENOMIC DNA]</scope>
    <source>
        <strain evidence="1 2">Alg07</strain>
    </source>
</reference>
<dbReference type="AlphaFoldDB" id="A0A1L3MN86"/>
<evidence type="ECO:0000313" key="1">
    <source>
        <dbReference type="EMBL" id="APH03806.1"/>
    </source>
</evidence>
<dbReference type="NCBIfam" id="TIGR02905">
    <property type="entry name" value="spore_yutH"/>
    <property type="match status" value="1"/>
</dbReference>
<evidence type="ECO:0000313" key="2">
    <source>
        <dbReference type="Proteomes" id="UP000181936"/>
    </source>
</evidence>
<dbReference type="OrthoDB" id="2986702at2"/>
<dbReference type="SUPFAM" id="SSF56112">
    <property type="entry name" value="Protein kinase-like (PK-like)"/>
    <property type="match status" value="1"/>
</dbReference>
<sequence>MKDVLKEKYGIKVPEILMKGQLQTFTIHHTEFVIVPISHVDEEELYELYQLNHYMNDKKEPYLATIVLTKENYLSFEHDENRYLLLKVPKTTFQPHAIGRDLARFHLKGRSYPYQISKAQRIGQWKMLWEKRLDQLEMFWRGKIYQESLHPFEKMFVEAFPYYLGLAENGIQYLVDTELDEDPHPIDSATICHHRFHKNTWLGDVQMKSPIDWVFDHHSRDLAEYMRFSFFHDQEEFKQYGYKFIEDYDRTSPLSPFSWRLIYSRLLFPVHFFECVENYYLSNGDTFYEDQLTSILDTSDQYEAFLQSYSSMLSMRTKRMVLPQVEWIMPVGK</sequence>
<dbReference type="RefSeq" id="WP_072578597.1">
    <property type="nucleotide sequence ID" value="NZ_CP016020.1"/>
</dbReference>
<dbReference type="PANTHER" id="PTHR39179">
    <property type="entry name" value="SPORE COAT PROTEIN I"/>
    <property type="match status" value="1"/>
</dbReference>
<gene>
    <name evidence="1" type="ORF">A9C19_02985</name>
</gene>
<keyword evidence="2" id="KW-1185">Reference proteome</keyword>
<dbReference type="STRING" id="1547283.A9C19_02985"/>
<dbReference type="InterPro" id="IPR047175">
    <property type="entry name" value="CotS-like"/>
</dbReference>
<protein>
    <submittedName>
        <fullName evidence="1">Spore coat protein YutH</fullName>
    </submittedName>
</protein>
<accession>A0A1L3MN86</accession>
<name>A0A1L3MN86_9BACI</name>
<organism evidence="1 2">
    <name type="scientific">Bacillus weihaiensis</name>
    <dbReference type="NCBI Taxonomy" id="1547283"/>
    <lineage>
        <taxon>Bacteria</taxon>
        <taxon>Bacillati</taxon>
        <taxon>Bacillota</taxon>
        <taxon>Bacilli</taxon>
        <taxon>Bacillales</taxon>
        <taxon>Bacillaceae</taxon>
        <taxon>Bacillus</taxon>
    </lineage>
</organism>
<dbReference type="Gene3D" id="3.90.1200.10">
    <property type="match status" value="1"/>
</dbReference>
<dbReference type="EMBL" id="CP016020">
    <property type="protein sequence ID" value="APH03806.1"/>
    <property type="molecule type" value="Genomic_DNA"/>
</dbReference>